<dbReference type="GO" id="GO:0004672">
    <property type="term" value="F:protein kinase activity"/>
    <property type="evidence" value="ECO:0007669"/>
    <property type="project" value="InterPro"/>
</dbReference>
<dbReference type="PANTHER" id="PTHR47987:SF12">
    <property type="entry name" value="PROTEIN KINASE FAMILY PROTEIN"/>
    <property type="match status" value="1"/>
</dbReference>
<name>A0A6L5BC96_APIGR</name>
<dbReference type="Pfam" id="PF00069">
    <property type="entry name" value="Pkinase"/>
    <property type="match status" value="1"/>
</dbReference>
<dbReference type="Gene3D" id="1.10.510.10">
    <property type="entry name" value="Transferase(Phosphotransferase) domain 1"/>
    <property type="match status" value="1"/>
</dbReference>
<feature type="domain" description="Protein kinase" evidence="2">
    <location>
        <begin position="1"/>
        <end position="156"/>
    </location>
</feature>
<dbReference type="AlphaFoldDB" id="A0A6L5BC96"/>
<comment type="caution">
    <text evidence="3">The sequence shown here is derived from an EMBL/GenBank/DDBJ whole genome shotgun (WGS) entry which is preliminary data.</text>
</comment>
<gene>
    <name evidence="3" type="ORF">AG4045_025688</name>
</gene>
<dbReference type="SUPFAM" id="SSF56112">
    <property type="entry name" value="Protein kinase-like (PK-like)"/>
    <property type="match status" value="1"/>
</dbReference>
<organism evidence="3 4">
    <name type="scientific">Apium graveolens</name>
    <name type="common">Celery</name>
    <dbReference type="NCBI Taxonomy" id="4045"/>
    <lineage>
        <taxon>Eukaryota</taxon>
        <taxon>Viridiplantae</taxon>
        <taxon>Streptophyta</taxon>
        <taxon>Embryophyta</taxon>
        <taxon>Tracheophyta</taxon>
        <taxon>Spermatophyta</taxon>
        <taxon>Magnoliopsida</taxon>
        <taxon>eudicotyledons</taxon>
        <taxon>Gunneridae</taxon>
        <taxon>Pentapetalae</taxon>
        <taxon>asterids</taxon>
        <taxon>campanulids</taxon>
        <taxon>Apiales</taxon>
        <taxon>Apiaceae</taxon>
        <taxon>Apioideae</taxon>
        <taxon>apioid superclade</taxon>
        <taxon>Apieae</taxon>
        <taxon>Apium</taxon>
    </lineage>
</organism>
<dbReference type="InterPro" id="IPR046958">
    <property type="entry name" value="RBK1/2/STUNTED"/>
</dbReference>
<dbReference type="InterPro" id="IPR008271">
    <property type="entry name" value="Ser/Thr_kinase_AS"/>
</dbReference>
<evidence type="ECO:0000313" key="3">
    <source>
        <dbReference type="EMBL" id="KAF1002457.1"/>
    </source>
</evidence>
<dbReference type="InterPro" id="IPR000719">
    <property type="entry name" value="Prot_kinase_dom"/>
</dbReference>
<dbReference type="InterPro" id="IPR011009">
    <property type="entry name" value="Kinase-like_dom_sf"/>
</dbReference>
<dbReference type="Proteomes" id="UP000593563">
    <property type="component" value="Unassembled WGS sequence"/>
</dbReference>
<evidence type="ECO:0000259" key="2">
    <source>
        <dbReference type="PROSITE" id="PS50011"/>
    </source>
</evidence>
<feature type="region of interest" description="Disordered" evidence="1">
    <location>
        <begin position="1"/>
        <end position="30"/>
    </location>
</feature>
<dbReference type="PROSITE" id="PS00108">
    <property type="entry name" value="PROTEIN_KINASE_ST"/>
    <property type="match status" value="1"/>
</dbReference>
<keyword evidence="4" id="KW-1185">Reference proteome</keyword>
<dbReference type="GO" id="GO:0005524">
    <property type="term" value="F:ATP binding"/>
    <property type="evidence" value="ECO:0007669"/>
    <property type="project" value="InterPro"/>
</dbReference>
<evidence type="ECO:0000313" key="4">
    <source>
        <dbReference type="Proteomes" id="UP000593563"/>
    </source>
</evidence>
<dbReference type="EMBL" id="WRXP01001166">
    <property type="protein sequence ID" value="KAF1002457.1"/>
    <property type="molecule type" value="Genomic_DNA"/>
</dbReference>
<reference evidence="3" key="1">
    <citation type="submission" date="2020-01" db="EMBL/GenBank/DDBJ databases">
        <title>The Celery Genome Sequence Reveals Sequential Paleo-tetraploidization, Resistance Gene Elimination, Karyotype Evolution, and Functional Innovation in Apiales.</title>
        <authorList>
            <person name="Song X."/>
        </authorList>
    </citation>
    <scope>NUCLEOTIDE SEQUENCE</scope>
    <source>
        <tissue evidence="3">Leaf</tissue>
    </source>
</reference>
<protein>
    <recommendedName>
        <fullName evidence="2">Protein kinase domain-containing protein</fullName>
    </recommendedName>
</protein>
<proteinExistence type="predicted"/>
<accession>A0A6L5BC96</accession>
<dbReference type="PROSITE" id="PS50011">
    <property type="entry name" value="PROTEIN_KINASE_DOM"/>
    <property type="match status" value="1"/>
</dbReference>
<dbReference type="PANTHER" id="PTHR47987">
    <property type="entry name" value="OS08G0249100 PROTEIN"/>
    <property type="match status" value="1"/>
</dbReference>
<sequence>MDKEKEDVYSPTGVLEDFSDSDSVSTKESTSEFEYQYFSKTPSRWAENLTGKGGQAEVYKGCLRDGQYKVVRGTAEGLFYLHEGGQRRIIHRDIKAANILLTKDFEPQISDFGLAKWLPEHWTHHTVSTFEGTFGFVYLSSFLEPAYSFRVVHQWM</sequence>
<evidence type="ECO:0000256" key="1">
    <source>
        <dbReference type="SAM" id="MobiDB-lite"/>
    </source>
</evidence>